<evidence type="ECO:0000256" key="4">
    <source>
        <dbReference type="ARBA" id="ARBA00040604"/>
    </source>
</evidence>
<dbReference type="InterPro" id="IPR018392">
    <property type="entry name" value="LysM"/>
</dbReference>
<evidence type="ECO:0000259" key="6">
    <source>
        <dbReference type="PROSITE" id="PS51782"/>
    </source>
</evidence>
<dbReference type="Gene3D" id="3.10.350.10">
    <property type="entry name" value="LysM domain"/>
    <property type="match status" value="1"/>
</dbReference>
<dbReference type="EMBL" id="JAKCXM010000052">
    <property type="protein sequence ID" value="KAJ0404988.1"/>
    <property type="molecule type" value="Genomic_DNA"/>
</dbReference>
<protein>
    <recommendedName>
        <fullName evidence="4">Oxidation resistance protein 1</fullName>
    </recommendedName>
</protein>
<organism evidence="8 9">
    <name type="scientific">Pythium insidiosum</name>
    <name type="common">Pythiosis disease agent</name>
    <dbReference type="NCBI Taxonomy" id="114742"/>
    <lineage>
        <taxon>Eukaryota</taxon>
        <taxon>Sar</taxon>
        <taxon>Stramenopiles</taxon>
        <taxon>Oomycota</taxon>
        <taxon>Peronosporomycetes</taxon>
        <taxon>Pythiales</taxon>
        <taxon>Pythiaceae</taxon>
        <taxon>Pythium</taxon>
    </lineage>
</organism>
<dbReference type="CDD" id="cd00118">
    <property type="entry name" value="LysM"/>
    <property type="match status" value="1"/>
</dbReference>
<gene>
    <name evidence="8" type="ORF">P43SY_004905</name>
</gene>
<feature type="compositionally biased region" description="Basic and acidic residues" evidence="5">
    <location>
        <begin position="281"/>
        <end position="293"/>
    </location>
</feature>
<feature type="compositionally biased region" description="Acidic residues" evidence="5">
    <location>
        <begin position="107"/>
        <end position="116"/>
    </location>
</feature>
<dbReference type="Proteomes" id="UP001209570">
    <property type="component" value="Unassembled WGS sequence"/>
</dbReference>
<dbReference type="Pfam" id="PF07534">
    <property type="entry name" value="TLD"/>
    <property type="match status" value="1"/>
</dbReference>
<feature type="compositionally biased region" description="Basic and acidic residues" evidence="5">
    <location>
        <begin position="54"/>
        <end position="71"/>
    </location>
</feature>
<evidence type="ECO:0000256" key="1">
    <source>
        <dbReference type="ARBA" id="ARBA00004173"/>
    </source>
</evidence>
<dbReference type="GO" id="GO:0005739">
    <property type="term" value="C:mitochondrion"/>
    <property type="evidence" value="ECO:0007669"/>
    <property type="project" value="UniProtKB-SubCell"/>
</dbReference>
<evidence type="ECO:0000256" key="3">
    <source>
        <dbReference type="ARBA" id="ARBA00023128"/>
    </source>
</evidence>
<dbReference type="PANTHER" id="PTHR23354">
    <property type="entry name" value="NUCLEOLAR PROTEIN 7/ESTROGEN RECEPTOR COACTIVATOR-RELATED"/>
    <property type="match status" value="1"/>
</dbReference>
<dbReference type="SMART" id="SM00257">
    <property type="entry name" value="LysM"/>
    <property type="match status" value="1"/>
</dbReference>
<feature type="region of interest" description="Disordered" evidence="5">
    <location>
        <begin position="254"/>
        <end position="294"/>
    </location>
</feature>
<sequence>MRRHAARPRPAGKKPRIPLTKRSWATETPLTLSAQPSNQAPPASEAEASAPVRADAKRASSNHDDSHDWRSEAAAAAAAAQHSDVEKEEEDADEDDGEIQQQQQQQQDEEGDDEDDGSPREESTRGVWKRLWRGMLKIFEPLDFKNAKPRRPQQTYVVRAGDTLAAIASEHGMKEVEVRAINDLWVGNVSAGQEIRVHRKRRSQSLPQLPFAEEYADAQEASHPEFSDPAQEELDESSPQKLQAARSLGVIFENHPQKEDELRPELLGKPPKHAPRLKTRSLSERMPTHKEQESSLYGLPTLLGGTADEILSASSPIVPKLEAYLPMRCRGYDWQLLYSSSQHGSSLHTLLRKVRGYSSSLVVVETCDGEVFGGFATECWSNSPSYYGNGECFVFTTVPRFEVFNWQRGNTMFMLTNDSSIAMGGGGSFAWLLNADLFSGCSGFSDTFKNRCLTSTEHFDIAAVEVWGFVMKA</sequence>
<evidence type="ECO:0000256" key="2">
    <source>
        <dbReference type="ARBA" id="ARBA00009540"/>
    </source>
</evidence>
<keyword evidence="3" id="KW-0496">Mitochondrion</keyword>
<name>A0AAD5M6W5_PYTIN</name>
<evidence type="ECO:0000259" key="7">
    <source>
        <dbReference type="PROSITE" id="PS51886"/>
    </source>
</evidence>
<evidence type="ECO:0000313" key="8">
    <source>
        <dbReference type="EMBL" id="KAJ0404988.1"/>
    </source>
</evidence>
<feature type="domain" description="TLDc" evidence="7">
    <location>
        <begin position="309"/>
        <end position="470"/>
    </location>
</feature>
<feature type="compositionally biased region" description="Low complexity" evidence="5">
    <location>
        <begin position="33"/>
        <end position="51"/>
    </location>
</feature>
<dbReference type="SUPFAM" id="SSF54106">
    <property type="entry name" value="LysM domain"/>
    <property type="match status" value="1"/>
</dbReference>
<evidence type="ECO:0000313" key="9">
    <source>
        <dbReference type="Proteomes" id="UP001209570"/>
    </source>
</evidence>
<feature type="compositionally biased region" description="Polar residues" evidence="5">
    <location>
        <begin position="23"/>
        <end position="32"/>
    </location>
</feature>
<dbReference type="PROSITE" id="PS51886">
    <property type="entry name" value="TLDC"/>
    <property type="match status" value="1"/>
</dbReference>
<feature type="region of interest" description="Disordered" evidence="5">
    <location>
        <begin position="215"/>
        <end position="240"/>
    </location>
</feature>
<dbReference type="PROSITE" id="PS51782">
    <property type="entry name" value="LYSM"/>
    <property type="match status" value="1"/>
</dbReference>
<feature type="domain" description="LysM" evidence="6">
    <location>
        <begin position="154"/>
        <end position="197"/>
    </location>
</feature>
<feature type="compositionally biased region" description="Basic residues" evidence="5">
    <location>
        <begin position="1"/>
        <end position="16"/>
    </location>
</feature>
<keyword evidence="9" id="KW-1185">Reference proteome</keyword>
<dbReference type="SMART" id="SM00584">
    <property type="entry name" value="TLDc"/>
    <property type="match status" value="1"/>
</dbReference>
<dbReference type="InterPro" id="IPR006571">
    <property type="entry name" value="TLDc_dom"/>
</dbReference>
<feature type="compositionally biased region" description="Basic and acidic residues" evidence="5">
    <location>
        <begin position="255"/>
        <end position="266"/>
    </location>
</feature>
<comment type="similarity">
    <text evidence="2">Belongs to the OXR1 family.</text>
</comment>
<proteinExistence type="inferred from homology"/>
<dbReference type="AlphaFoldDB" id="A0AAD5M6W5"/>
<dbReference type="PANTHER" id="PTHR23354:SF62">
    <property type="entry name" value="MUSTARD, ISOFORM V"/>
    <property type="match status" value="1"/>
</dbReference>
<reference evidence="8" key="1">
    <citation type="submission" date="2021-12" db="EMBL/GenBank/DDBJ databases">
        <title>Prjna785345.</title>
        <authorList>
            <person name="Rujirawat T."/>
            <person name="Krajaejun T."/>
        </authorList>
    </citation>
    <scope>NUCLEOTIDE SEQUENCE</scope>
    <source>
        <strain evidence="8">Pi057C3</strain>
    </source>
</reference>
<dbReference type="Pfam" id="PF01476">
    <property type="entry name" value="LysM"/>
    <property type="match status" value="1"/>
</dbReference>
<evidence type="ECO:0000256" key="5">
    <source>
        <dbReference type="SAM" id="MobiDB-lite"/>
    </source>
</evidence>
<accession>A0AAD5M6W5</accession>
<feature type="compositionally biased region" description="Basic residues" evidence="5">
    <location>
        <begin position="270"/>
        <end position="279"/>
    </location>
</feature>
<comment type="subcellular location">
    <subcellularLocation>
        <location evidence="1">Mitochondrion</location>
    </subcellularLocation>
</comment>
<feature type="region of interest" description="Disordered" evidence="5">
    <location>
        <begin position="1"/>
        <end position="126"/>
    </location>
</feature>
<feature type="compositionally biased region" description="Acidic residues" evidence="5">
    <location>
        <begin position="86"/>
        <end position="98"/>
    </location>
</feature>
<dbReference type="InterPro" id="IPR036779">
    <property type="entry name" value="LysM_dom_sf"/>
</dbReference>
<comment type="caution">
    <text evidence="8">The sequence shown here is derived from an EMBL/GenBank/DDBJ whole genome shotgun (WGS) entry which is preliminary data.</text>
</comment>